<dbReference type="InterPro" id="IPR055414">
    <property type="entry name" value="LRR_R13L4/SHOC2-like"/>
</dbReference>
<dbReference type="InterPro" id="IPR032675">
    <property type="entry name" value="LRR_dom_sf"/>
</dbReference>
<dbReference type="Pfam" id="PF23598">
    <property type="entry name" value="LRR_14"/>
    <property type="match status" value="1"/>
</dbReference>
<evidence type="ECO:0000259" key="4">
    <source>
        <dbReference type="Pfam" id="PF25019"/>
    </source>
</evidence>
<dbReference type="InterPro" id="IPR003591">
    <property type="entry name" value="Leu-rich_rpt_typical-subtyp"/>
</dbReference>
<dbReference type="Pfam" id="PF25019">
    <property type="entry name" value="LRR_R13L1-DRL21"/>
    <property type="match status" value="1"/>
</dbReference>
<evidence type="ECO:0000313" key="6">
    <source>
        <dbReference type="Proteomes" id="UP001345219"/>
    </source>
</evidence>
<evidence type="ECO:0000256" key="1">
    <source>
        <dbReference type="ARBA" id="ARBA00022614"/>
    </source>
</evidence>
<proteinExistence type="predicted"/>
<dbReference type="PANTHER" id="PTHR45752">
    <property type="entry name" value="LEUCINE-RICH REPEAT-CONTAINING"/>
    <property type="match status" value="1"/>
</dbReference>
<dbReference type="Gene3D" id="3.80.10.10">
    <property type="entry name" value="Ribonuclease Inhibitor"/>
    <property type="match status" value="4"/>
</dbReference>
<evidence type="ECO:0000313" key="5">
    <source>
        <dbReference type="EMBL" id="KAK4752370.1"/>
    </source>
</evidence>
<dbReference type="SUPFAM" id="SSF52047">
    <property type="entry name" value="RNI-like"/>
    <property type="match status" value="1"/>
</dbReference>
<dbReference type="InterPro" id="IPR050715">
    <property type="entry name" value="LRR-SigEffector_domain"/>
</dbReference>
<keyword evidence="1" id="KW-0433">Leucine-rich repeat</keyword>
<dbReference type="SMART" id="SM00369">
    <property type="entry name" value="LRR_TYP"/>
    <property type="match status" value="5"/>
</dbReference>
<evidence type="ECO:0000256" key="2">
    <source>
        <dbReference type="ARBA" id="ARBA00022737"/>
    </source>
</evidence>
<gene>
    <name evidence="5" type="ORF">SAY87_021168</name>
</gene>
<dbReference type="EMBL" id="JAXIOK010000016">
    <property type="protein sequence ID" value="KAK4752370.1"/>
    <property type="molecule type" value="Genomic_DNA"/>
</dbReference>
<evidence type="ECO:0000259" key="3">
    <source>
        <dbReference type="Pfam" id="PF23598"/>
    </source>
</evidence>
<keyword evidence="2" id="KW-0677">Repeat</keyword>
<dbReference type="PROSITE" id="PS51450">
    <property type="entry name" value="LRR"/>
    <property type="match status" value="1"/>
</dbReference>
<dbReference type="InterPro" id="IPR056789">
    <property type="entry name" value="LRR_R13L1-DRL21"/>
</dbReference>
<keyword evidence="6" id="KW-1185">Reference proteome</keyword>
<comment type="caution">
    <text evidence="5">The sequence shown here is derived from an EMBL/GenBank/DDBJ whole genome shotgun (WGS) entry which is preliminary data.</text>
</comment>
<dbReference type="Proteomes" id="UP001345219">
    <property type="component" value="Chromosome 16"/>
</dbReference>
<organism evidence="5 6">
    <name type="scientific">Trapa incisa</name>
    <dbReference type="NCBI Taxonomy" id="236973"/>
    <lineage>
        <taxon>Eukaryota</taxon>
        <taxon>Viridiplantae</taxon>
        <taxon>Streptophyta</taxon>
        <taxon>Embryophyta</taxon>
        <taxon>Tracheophyta</taxon>
        <taxon>Spermatophyta</taxon>
        <taxon>Magnoliopsida</taxon>
        <taxon>eudicotyledons</taxon>
        <taxon>Gunneridae</taxon>
        <taxon>Pentapetalae</taxon>
        <taxon>rosids</taxon>
        <taxon>malvids</taxon>
        <taxon>Myrtales</taxon>
        <taxon>Lythraceae</taxon>
        <taxon>Trapa</taxon>
    </lineage>
</organism>
<name>A0AAN7JQS2_9MYRT</name>
<feature type="domain" description="R13L1/DRL21-like LRR repeat region" evidence="4">
    <location>
        <begin position="52"/>
        <end position="147"/>
    </location>
</feature>
<dbReference type="AlphaFoldDB" id="A0AAN7JQS2"/>
<dbReference type="SUPFAM" id="SSF52058">
    <property type="entry name" value="L domain-like"/>
    <property type="match status" value="2"/>
</dbReference>
<accession>A0AAN7JQS2</accession>
<feature type="domain" description="Disease resistance R13L4/SHOC-2-like LRR" evidence="3">
    <location>
        <begin position="190"/>
        <end position="304"/>
    </location>
</feature>
<reference evidence="5 6" key="1">
    <citation type="journal article" date="2023" name="Hortic Res">
        <title>Pangenome of water caltrop reveals structural variations and asymmetric subgenome divergence after allopolyploidization.</title>
        <authorList>
            <person name="Zhang X."/>
            <person name="Chen Y."/>
            <person name="Wang L."/>
            <person name="Yuan Y."/>
            <person name="Fang M."/>
            <person name="Shi L."/>
            <person name="Lu R."/>
            <person name="Comes H.P."/>
            <person name="Ma Y."/>
            <person name="Chen Y."/>
            <person name="Huang G."/>
            <person name="Zhou Y."/>
            <person name="Zheng Z."/>
            <person name="Qiu Y."/>
        </authorList>
    </citation>
    <scope>NUCLEOTIDE SEQUENCE [LARGE SCALE GENOMIC DNA]</scope>
    <source>
        <tissue evidence="5">Roots</tissue>
    </source>
</reference>
<sequence length="527" mass="59045">MPNFSKYSTLERLILEDCEKLVKIEGSLGNLKRLKYLNLKGCNSLCCLPEELCSLDALEEITIKWERKGSSSHNHEEEKVFIIPEHVGKLRSLAVLEIVGVHINKIPHSIGELQMLNQLVLFGCSGFESLLESVWRLNSLEKLDLSNTDIEALPISIGGLEKLQILSLNHSEKLTELPHTLGNLESLIDLDLSWTKLTSLTDSIGHLSKLKVLKVTDTHIKKLPETIQGMENLEELHAHGCSMEEVPDGIKGLKKLKILDLSGCIISSLPHLGEVSSLQTLLLEGCDELTEVPEVLSKSLTTLSVDSLALQKLPDFPKLEQLNKLKLSDRSDRHSQSDHEIFNLQGIENLSKLSVLELHLLDVENFPEIVCTFWHLKVLVVACIRADYQILQLPSTLSKLGLQYVDIKNKIRPASLGHLENLVWLEIHDCSTNDRLNSLEIDKFHSLTSLSIVECSNLIALVDLNLPKNLEKLWIRDCGSLKSIPDLSELQNLLLLDLSRNKGLTMIYGLDKLRSLETINIALSVSQ</sequence>
<dbReference type="InterPro" id="IPR001611">
    <property type="entry name" value="Leu-rich_rpt"/>
</dbReference>
<dbReference type="PANTHER" id="PTHR45752:SF195">
    <property type="entry name" value="LEUCINE-RICH REPEAT (LRR) FAMILY PROTEIN-RELATED"/>
    <property type="match status" value="1"/>
</dbReference>
<protein>
    <submittedName>
        <fullName evidence="5">Uncharacterized protein</fullName>
    </submittedName>
</protein>